<evidence type="ECO:0000256" key="1">
    <source>
        <dbReference type="ARBA" id="ARBA00022679"/>
    </source>
</evidence>
<dbReference type="InterPro" id="IPR016181">
    <property type="entry name" value="Acyl_CoA_acyltransferase"/>
</dbReference>
<sequence length="168" mass="17388">MTLMIRPEVPADHAAICAVTEAAFLEAPHTSHTEQFIVAALREAGALAISLVAEADGAVAGHVAVSPVTIADGTQGWFGLGPVSVTPRLQGQGIGSQLVHRALDMLKEQGASGCVVLGDPSYYQRFGFRNEPGLVLPGIPPEYFMAISLGGPLPGGVVAYHPAFEATC</sequence>
<dbReference type="Proteomes" id="UP000515811">
    <property type="component" value="Chromosome"/>
</dbReference>
<dbReference type="EMBL" id="CP060714">
    <property type="protein sequence ID" value="QNN59016.1"/>
    <property type="molecule type" value="Genomic_DNA"/>
</dbReference>
<accession>A0A7G9RTU1</accession>
<gene>
    <name evidence="4" type="ORF">H9K76_09590</name>
</gene>
<dbReference type="KEGG" id="drg:H9K76_09590"/>
<dbReference type="GO" id="GO:0016747">
    <property type="term" value="F:acyltransferase activity, transferring groups other than amino-acyl groups"/>
    <property type="evidence" value="ECO:0007669"/>
    <property type="project" value="InterPro"/>
</dbReference>
<reference evidence="4 5" key="1">
    <citation type="submission" date="2020-08" db="EMBL/GenBank/DDBJ databases">
        <title>Genome sequence of Diaphorobacter ruginosibacter DSM 27467T.</title>
        <authorList>
            <person name="Hyun D.-W."/>
            <person name="Bae J.-W."/>
        </authorList>
    </citation>
    <scope>NUCLEOTIDE SEQUENCE [LARGE SCALE GENOMIC DNA]</scope>
    <source>
        <strain evidence="4 5">DSM 27467</strain>
    </source>
</reference>
<organism evidence="4 5">
    <name type="scientific">Diaphorobacter ruginosibacter</name>
    <dbReference type="NCBI Taxonomy" id="1715720"/>
    <lineage>
        <taxon>Bacteria</taxon>
        <taxon>Pseudomonadati</taxon>
        <taxon>Pseudomonadota</taxon>
        <taxon>Betaproteobacteria</taxon>
        <taxon>Burkholderiales</taxon>
        <taxon>Comamonadaceae</taxon>
        <taxon>Diaphorobacter</taxon>
    </lineage>
</organism>
<dbReference type="AlphaFoldDB" id="A0A7G9RTU1"/>
<keyword evidence="5" id="KW-1185">Reference proteome</keyword>
<dbReference type="PROSITE" id="PS51186">
    <property type="entry name" value="GNAT"/>
    <property type="match status" value="1"/>
</dbReference>
<dbReference type="PANTHER" id="PTHR43877">
    <property type="entry name" value="AMINOALKYLPHOSPHONATE N-ACETYLTRANSFERASE-RELATED-RELATED"/>
    <property type="match status" value="1"/>
</dbReference>
<dbReference type="SUPFAM" id="SSF55729">
    <property type="entry name" value="Acyl-CoA N-acyltransferases (Nat)"/>
    <property type="match status" value="1"/>
</dbReference>
<dbReference type="InterPro" id="IPR050832">
    <property type="entry name" value="Bact_Acetyltransf"/>
</dbReference>
<dbReference type="RefSeq" id="WP_187599873.1">
    <property type="nucleotide sequence ID" value="NZ_CP060714.1"/>
</dbReference>
<protein>
    <submittedName>
        <fullName evidence="4">N-acetyltransferase</fullName>
    </submittedName>
</protein>
<name>A0A7G9RTU1_9BURK</name>
<evidence type="ECO:0000259" key="3">
    <source>
        <dbReference type="PROSITE" id="PS51186"/>
    </source>
</evidence>
<feature type="domain" description="N-acetyltransferase" evidence="3">
    <location>
        <begin position="3"/>
        <end position="150"/>
    </location>
</feature>
<evidence type="ECO:0000313" key="4">
    <source>
        <dbReference type="EMBL" id="QNN59016.1"/>
    </source>
</evidence>
<dbReference type="Pfam" id="PF00583">
    <property type="entry name" value="Acetyltransf_1"/>
    <property type="match status" value="1"/>
</dbReference>
<dbReference type="InterPro" id="IPR000182">
    <property type="entry name" value="GNAT_dom"/>
</dbReference>
<keyword evidence="1 4" id="KW-0808">Transferase</keyword>
<proteinExistence type="predicted"/>
<evidence type="ECO:0000256" key="2">
    <source>
        <dbReference type="ARBA" id="ARBA00023315"/>
    </source>
</evidence>
<evidence type="ECO:0000313" key="5">
    <source>
        <dbReference type="Proteomes" id="UP000515811"/>
    </source>
</evidence>
<dbReference type="CDD" id="cd04301">
    <property type="entry name" value="NAT_SF"/>
    <property type="match status" value="1"/>
</dbReference>
<keyword evidence="2" id="KW-0012">Acyltransferase</keyword>
<dbReference type="Gene3D" id="3.40.630.30">
    <property type="match status" value="1"/>
</dbReference>